<evidence type="ECO:0000259" key="10">
    <source>
        <dbReference type="PROSITE" id="PS50157"/>
    </source>
</evidence>
<dbReference type="GO" id="GO:0006357">
    <property type="term" value="P:regulation of transcription by RNA polymerase II"/>
    <property type="evidence" value="ECO:0007669"/>
    <property type="project" value="TreeGrafter"/>
</dbReference>
<dbReference type="Gene3D" id="3.30.160.60">
    <property type="entry name" value="Classic Zinc Finger"/>
    <property type="match status" value="7"/>
</dbReference>
<reference evidence="11" key="1">
    <citation type="journal article" date="2023" name="IScience">
        <title>Live-bearing cockroach genome reveals convergent evolutionary mechanisms linked to viviparity in insects and beyond.</title>
        <authorList>
            <person name="Fouks B."/>
            <person name="Harrison M.C."/>
            <person name="Mikhailova A.A."/>
            <person name="Marchal E."/>
            <person name="English S."/>
            <person name="Carruthers M."/>
            <person name="Jennings E.C."/>
            <person name="Chiamaka E.L."/>
            <person name="Frigard R.A."/>
            <person name="Pippel M."/>
            <person name="Attardo G.M."/>
            <person name="Benoit J.B."/>
            <person name="Bornberg-Bauer E."/>
            <person name="Tobe S.S."/>
        </authorList>
    </citation>
    <scope>NUCLEOTIDE SEQUENCE</scope>
    <source>
        <strain evidence="11">Stay&amp;Tobe</strain>
    </source>
</reference>
<feature type="domain" description="C2H2-type" evidence="10">
    <location>
        <begin position="310"/>
        <end position="334"/>
    </location>
</feature>
<dbReference type="PROSITE" id="PS50157">
    <property type="entry name" value="ZINC_FINGER_C2H2_2"/>
    <property type="match status" value="8"/>
</dbReference>
<dbReference type="PANTHER" id="PTHR24404:SF106">
    <property type="entry name" value="C2H2-TYPE DOMAIN-CONTAINING PROTEIN"/>
    <property type="match status" value="1"/>
</dbReference>
<evidence type="ECO:0000313" key="12">
    <source>
        <dbReference type="Proteomes" id="UP001233999"/>
    </source>
</evidence>
<feature type="domain" description="C2H2-type" evidence="10">
    <location>
        <begin position="469"/>
        <end position="496"/>
    </location>
</feature>
<evidence type="ECO:0000256" key="7">
    <source>
        <dbReference type="ARBA" id="ARBA00023242"/>
    </source>
</evidence>
<dbReference type="InterPro" id="IPR050589">
    <property type="entry name" value="Ikaros_C2H2-ZF"/>
</dbReference>
<keyword evidence="7" id="KW-0539">Nucleus</keyword>
<feature type="compositionally biased region" description="Low complexity" evidence="9">
    <location>
        <begin position="566"/>
        <end position="576"/>
    </location>
</feature>
<dbReference type="GO" id="GO:0008270">
    <property type="term" value="F:zinc ion binding"/>
    <property type="evidence" value="ECO:0007669"/>
    <property type="project" value="UniProtKB-KW"/>
</dbReference>
<feature type="domain" description="C2H2-type" evidence="10">
    <location>
        <begin position="358"/>
        <end position="385"/>
    </location>
</feature>
<feature type="domain" description="C2H2-type" evidence="10">
    <location>
        <begin position="385"/>
        <end position="412"/>
    </location>
</feature>
<feature type="non-terminal residue" evidence="11">
    <location>
        <position position="1"/>
    </location>
</feature>
<proteinExistence type="predicted"/>
<feature type="region of interest" description="Disordered" evidence="9">
    <location>
        <begin position="728"/>
        <end position="766"/>
    </location>
</feature>
<dbReference type="SUPFAM" id="SSF57667">
    <property type="entry name" value="beta-beta-alpha zinc fingers"/>
    <property type="match status" value="4"/>
</dbReference>
<evidence type="ECO:0000256" key="3">
    <source>
        <dbReference type="ARBA" id="ARBA00022737"/>
    </source>
</evidence>
<dbReference type="Pfam" id="PF00096">
    <property type="entry name" value="zf-C2H2"/>
    <property type="match status" value="5"/>
</dbReference>
<evidence type="ECO:0000256" key="9">
    <source>
        <dbReference type="SAM" id="MobiDB-lite"/>
    </source>
</evidence>
<evidence type="ECO:0000256" key="8">
    <source>
        <dbReference type="PROSITE-ProRule" id="PRU00042"/>
    </source>
</evidence>
<gene>
    <name evidence="11" type="ORF">L9F63_002051</name>
</gene>
<keyword evidence="3" id="KW-0677">Repeat</keyword>
<dbReference type="SMART" id="SM00355">
    <property type="entry name" value="ZnF_C2H2"/>
    <property type="match status" value="9"/>
</dbReference>
<evidence type="ECO:0000256" key="5">
    <source>
        <dbReference type="ARBA" id="ARBA00022833"/>
    </source>
</evidence>
<evidence type="ECO:0000256" key="2">
    <source>
        <dbReference type="ARBA" id="ARBA00022723"/>
    </source>
</evidence>
<evidence type="ECO:0000256" key="1">
    <source>
        <dbReference type="ARBA" id="ARBA00004123"/>
    </source>
</evidence>
<dbReference type="AlphaFoldDB" id="A0AAD8EI41"/>
<feature type="region of interest" description="Disordered" evidence="9">
    <location>
        <begin position="548"/>
        <end position="600"/>
    </location>
</feature>
<accession>A0AAD8EI41</accession>
<evidence type="ECO:0000256" key="4">
    <source>
        <dbReference type="ARBA" id="ARBA00022771"/>
    </source>
</evidence>
<dbReference type="PANTHER" id="PTHR24404">
    <property type="entry name" value="ZINC FINGER PROTEIN"/>
    <property type="match status" value="1"/>
</dbReference>
<dbReference type="FunFam" id="3.30.160.60:FF:000100">
    <property type="entry name" value="Zinc finger 45-like"/>
    <property type="match status" value="1"/>
</dbReference>
<dbReference type="GO" id="GO:0000978">
    <property type="term" value="F:RNA polymerase II cis-regulatory region sequence-specific DNA binding"/>
    <property type="evidence" value="ECO:0007669"/>
    <property type="project" value="TreeGrafter"/>
</dbReference>
<keyword evidence="2" id="KW-0479">Metal-binding</keyword>
<dbReference type="EMBL" id="JASPKZ010003868">
    <property type="protein sequence ID" value="KAJ9591445.1"/>
    <property type="molecule type" value="Genomic_DNA"/>
</dbReference>
<dbReference type="Proteomes" id="UP001233999">
    <property type="component" value="Unassembled WGS sequence"/>
</dbReference>
<name>A0AAD8EI41_DIPPU</name>
<keyword evidence="12" id="KW-1185">Reference proteome</keyword>
<evidence type="ECO:0000256" key="6">
    <source>
        <dbReference type="ARBA" id="ARBA00023125"/>
    </source>
</evidence>
<keyword evidence="4 8" id="KW-0863">Zinc-finger</keyword>
<comment type="caution">
    <text evidence="11">The sequence shown here is derived from an EMBL/GenBank/DDBJ whole genome shotgun (WGS) entry which is preliminary data.</text>
</comment>
<organism evidence="11 12">
    <name type="scientific">Diploptera punctata</name>
    <name type="common">Pacific beetle cockroach</name>
    <dbReference type="NCBI Taxonomy" id="6984"/>
    <lineage>
        <taxon>Eukaryota</taxon>
        <taxon>Metazoa</taxon>
        <taxon>Ecdysozoa</taxon>
        <taxon>Arthropoda</taxon>
        <taxon>Hexapoda</taxon>
        <taxon>Insecta</taxon>
        <taxon>Pterygota</taxon>
        <taxon>Neoptera</taxon>
        <taxon>Polyneoptera</taxon>
        <taxon>Dictyoptera</taxon>
        <taxon>Blattodea</taxon>
        <taxon>Blaberoidea</taxon>
        <taxon>Blaberidae</taxon>
        <taxon>Diplopterinae</taxon>
        <taxon>Diploptera</taxon>
    </lineage>
</organism>
<dbReference type="FunFam" id="3.30.160.60:FF:001573">
    <property type="entry name" value="Zinc finger protein 407"/>
    <property type="match status" value="1"/>
</dbReference>
<dbReference type="InterPro" id="IPR036236">
    <property type="entry name" value="Znf_C2H2_sf"/>
</dbReference>
<feature type="domain" description="C2H2-type" evidence="10">
    <location>
        <begin position="256"/>
        <end position="280"/>
    </location>
</feature>
<reference evidence="11" key="2">
    <citation type="submission" date="2023-05" db="EMBL/GenBank/DDBJ databases">
        <authorList>
            <person name="Fouks B."/>
        </authorList>
    </citation>
    <scope>NUCLEOTIDE SEQUENCE</scope>
    <source>
        <strain evidence="11">Stay&amp;Tobe</strain>
        <tissue evidence="11">Testes</tissue>
    </source>
</reference>
<dbReference type="GO" id="GO:0005634">
    <property type="term" value="C:nucleus"/>
    <property type="evidence" value="ECO:0007669"/>
    <property type="project" value="UniProtKB-SubCell"/>
</dbReference>
<dbReference type="GO" id="GO:0003700">
    <property type="term" value="F:DNA-binding transcription factor activity"/>
    <property type="evidence" value="ECO:0007669"/>
    <property type="project" value="TreeGrafter"/>
</dbReference>
<dbReference type="PROSITE" id="PS00028">
    <property type="entry name" value="ZINC_FINGER_C2H2_1"/>
    <property type="match status" value="7"/>
</dbReference>
<feature type="compositionally biased region" description="Polar residues" evidence="9">
    <location>
        <begin position="743"/>
        <end position="766"/>
    </location>
</feature>
<sequence>MSSPLLTCPLCSQPGFETLDSLRYGLINAATRQIICPVCHDVLYGLDKFTIHLFSHAVQHQDTSSSVPVQRIQQPSILLNHQPNNLLICTQSHIATVTKHQPSIEDNLSNVQNFVTITNELTPKNVEHEDTSKNASFSCELLKSENLQTYNNIETIWEKKRTSNSICDDECSNRIKDVFIQDDHFEKIVQKSLPSDLKSINVSSTEKNKSTNDNAKYDSTNEINMTHQNISVHCSTSNQSSLNDKSPVKLFVKDIVKCDICGFTFDDSSILAIHTQLVHSTLCSKDTSNNRKECTKGGEQEKMSDEKRQFPCHLCSKAFKMRGSLMVHLRVAHSSIIGSGKSLLGKVDPDNHSEERKFGCHLCNKSFRKEQHLTQHLKTHEGKQWECDVCSKMFTTKYFLKKHKRLHTGETPYSCDTCGKTFTFQQSYHKHLLYHSDDKPHVCSECDRAFKELSTLHNHQRIHTGEKPFACETCGKCFRQRVSYLVHRRIHTGAMPYQCTACGKSFRYKVSQRTHKCPSQPPGTVVRQSGELVQKLLQGAQQSLQNTKYKVPSVESRAESKKIGDSTLSSESQLSSAPDDLCSFSTEDKSTKSSVSSTNSLEMKQLTSMVKDVEKSAITMNDKINAPSSTSSSRVEEMTGFENLPEKMTNLRSDNITANKKDLSQDSIFLNENVVHAASARGDKSDDNSDLIVETTDFFTMVMSPSGKSLPSPSERLKHLSLSSPVDTLLGYEDDESPDKNSETNTVNSQSDSVEIGTNNTVSVSDSEPLETINEESLKNLLYGSSSLTINHKWQH</sequence>
<evidence type="ECO:0000313" key="11">
    <source>
        <dbReference type="EMBL" id="KAJ9591445.1"/>
    </source>
</evidence>
<keyword evidence="5" id="KW-0862">Zinc</keyword>
<dbReference type="InterPro" id="IPR013087">
    <property type="entry name" value="Znf_C2H2_type"/>
</dbReference>
<keyword evidence="6" id="KW-0238">DNA-binding</keyword>
<feature type="domain" description="C2H2-type" evidence="10">
    <location>
        <begin position="413"/>
        <end position="440"/>
    </location>
</feature>
<dbReference type="FunFam" id="3.30.160.60:FF:000512">
    <property type="entry name" value="zinc finger protein 197 isoform X1"/>
    <property type="match status" value="1"/>
</dbReference>
<dbReference type="FunFam" id="3.30.160.60:FF:001253">
    <property type="entry name" value="Zinc finger protein 408"/>
    <property type="match status" value="1"/>
</dbReference>
<comment type="subcellular location">
    <subcellularLocation>
        <location evidence="1">Nucleus</location>
    </subcellularLocation>
</comment>
<feature type="domain" description="C2H2-type" evidence="10">
    <location>
        <begin position="497"/>
        <end position="516"/>
    </location>
</feature>
<feature type="domain" description="C2H2-type" evidence="10">
    <location>
        <begin position="441"/>
        <end position="468"/>
    </location>
</feature>
<protein>
    <recommendedName>
        <fullName evidence="10">C2H2-type domain-containing protein</fullName>
    </recommendedName>
</protein>
<dbReference type="FunFam" id="3.30.160.60:FF:003317">
    <property type="entry name" value="Zinc finger protein 322"/>
    <property type="match status" value="1"/>
</dbReference>